<feature type="signal peptide" evidence="1">
    <location>
        <begin position="1"/>
        <end position="26"/>
    </location>
</feature>
<accession>A0A4V6NQA9</accession>
<dbReference type="Proteomes" id="UP000295537">
    <property type="component" value="Unassembled WGS sequence"/>
</dbReference>
<dbReference type="EMBL" id="SLXJ01000011">
    <property type="protein sequence ID" value="TCP16466.1"/>
    <property type="molecule type" value="Genomic_DNA"/>
</dbReference>
<dbReference type="RefSeq" id="WP_132501697.1">
    <property type="nucleotide sequence ID" value="NZ_SLXJ01000011.1"/>
</dbReference>
<comment type="caution">
    <text evidence="2">The sequence shown here is derived from an EMBL/GenBank/DDBJ whole genome shotgun (WGS) entry which is preliminary data.</text>
</comment>
<evidence type="ECO:0000256" key="1">
    <source>
        <dbReference type="SAM" id="SignalP"/>
    </source>
</evidence>
<dbReference type="AlphaFoldDB" id="A0A4V6NQA9"/>
<organism evidence="2 3">
    <name type="scientific">Nicoletella semolina</name>
    <dbReference type="NCBI Taxonomy" id="271160"/>
    <lineage>
        <taxon>Bacteria</taxon>
        <taxon>Pseudomonadati</taxon>
        <taxon>Pseudomonadota</taxon>
        <taxon>Gammaproteobacteria</taxon>
        <taxon>Pasteurellales</taxon>
        <taxon>Pasteurellaceae</taxon>
        <taxon>Nicoletella</taxon>
    </lineage>
</organism>
<sequence length="281" mass="30999">MQKSVFSLKKSVVALAVLGVSGVGVADINEVKIPDDSISKLSRNSSKNYSEAMKRQLEDNVKTEFSLRILNGFAGLAHDGVYANGIYKGISTTKPMVLTQSNYMYSAFVSKYEDIFSKIQRGEVIAKEVKGSGIFSIEELSNREKKILEERKNSLLSLNTMAILAKVTDVKPKDGALIASLANQSIINQKLQELTVGSHKQLKLDIDRLDDVVKGHREEINWLKSDLEDAVIGIEGNSNQIAAVSYDLADLQSEVEYTTSTMREDIAEAHEAIVLLDRADE</sequence>
<keyword evidence="3" id="KW-1185">Reference proteome</keyword>
<gene>
    <name evidence="2" type="ORF">EV693_1111</name>
</gene>
<proteinExistence type="predicted"/>
<evidence type="ECO:0000313" key="3">
    <source>
        <dbReference type="Proteomes" id="UP000295537"/>
    </source>
</evidence>
<protein>
    <submittedName>
        <fullName evidence="2">Uncharacterized protein</fullName>
    </submittedName>
</protein>
<name>A0A4V6NQA9_9PAST</name>
<feature type="non-terminal residue" evidence="2">
    <location>
        <position position="281"/>
    </location>
</feature>
<reference evidence="2 3" key="1">
    <citation type="submission" date="2019-03" db="EMBL/GenBank/DDBJ databases">
        <title>Genomic Encyclopedia of Type Strains, Phase IV (KMG-IV): sequencing the most valuable type-strain genomes for metagenomic binning, comparative biology and taxonomic classification.</title>
        <authorList>
            <person name="Goeker M."/>
        </authorList>
    </citation>
    <scope>NUCLEOTIDE SEQUENCE [LARGE SCALE GENOMIC DNA]</scope>
    <source>
        <strain evidence="2 3">DSM 16380</strain>
    </source>
</reference>
<feature type="chain" id="PRO_5020350115" evidence="1">
    <location>
        <begin position="27"/>
        <end position="281"/>
    </location>
</feature>
<keyword evidence="1" id="KW-0732">Signal</keyword>
<evidence type="ECO:0000313" key="2">
    <source>
        <dbReference type="EMBL" id="TCP16466.1"/>
    </source>
</evidence>